<dbReference type="Proteomes" id="UP001222325">
    <property type="component" value="Unassembled WGS sequence"/>
</dbReference>
<protein>
    <recommendedName>
        <fullName evidence="3">F-box domain-containing protein</fullName>
    </recommendedName>
</protein>
<keyword evidence="2" id="KW-1185">Reference proteome</keyword>
<dbReference type="EMBL" id="JARJCN010000015">
    <property type="protein sequence ID" value="KAJ7093864.1"/>
    <property type="molecule type" value="Genomic_DNA"/>
</dbReference>
<accession>A0AAD6U935</accession>
<evidence type="ECO:0000313" key="2">
    <source>
        <dbReference type="Proteomes" id="UP001222325"/>
    </source>
</evidence>
<gene>
    <name evidence="1" type="ORF">B0H15DRAFT_1020558</name>
</gene>
<name>A0AAD6U935_9AGAR</name>
<sequence>MCDSLPDEILSEILSPALKIPDKMFANTLEISGFASYRRVSSSATLLVCKSWLRVATPLLYSTVVIRSKPQAQALQAALAEHPELGRFVKKLRVEGGFGKLMLQILKNTPNVRDLAVSLLLPSSDLPSGLKSGLPLINPTRLIVIDGTHPFSKLRMNKGITDLTATLILCCGKWSNIKMLLLPYDRRIDLRWNFVRDICASPTIRILSFPMYIKTPFDNASHGDSPFAYLVELGNNTSLDAIEIRTNSAQQQTSPLFSKDAHLNQLLRWADTSADQLLCSVKPLTCLPSDPSFQPMSSASLSVVEYIWSRILFFAMLSVEQCPGKTVEWIAPDLKTNSDRLQFLHLYSPLTLPY</sequence>
<evidence type="ECO:0008006" key="3">
    <source>
        <dbReference type="Google" id="ProtNLM"/>
    </source>
</evidence>
<evidence type="ECO:0000313" key="1">
    <source>
        <dbReference type="EMBL" id="KAJ7093864.1"/>
    </source>
</evidence>
<proteinExistence type="predicted"/>
<comment type="caution">
    <text evidence="1">The sequence shown here is derived from an EMBL/GenBank/DDBJ whole genome shotgun (WGS) entry which is preliminary data.</text>
</comment>
<dbReference type="AlphaFoldDB" id="A0AAD6U935"/>
<reference evidence="1" key="1">
    <citation type="submission" date="2023-03" db="EMBL/GenBank/DDBJ databases">
        <title>Massive genome expansion in bonnet fungi (Mycena s.s.) driven by repeated elements and novel gene families across ecological guilds.</title>
        <authorList>
            <consortium name="Lawrence Berkeley National Laboratory"/>
            <person name="Harder C.B."/>
            <person name="Miyauchi S."/>
            <person name="Viragh M."/>
            <person name="Kuo A."/>
            <person name="Thoen E."/>
            <person name="Andreopoulos B."/>
            <person name="Lu D."/>
            <person name="Skrede I."/>
            <person name="Drula E."/>
            <person name="Henrissat B."/>
            <person name="Morin E."/>
            <person name="Kohler A."/>
            <person name="Barry K."/>
            <person name="LaButti K."/>
            <person name="Morin E."/>
            <person name="Salamov A."/>
            <person name="Lipzen A."/>
            <person name="Mereny Z."/>
            <person name="Hegedus B."/>
            <person name="Baldrian P."/>
            <person name="Stursova M."/>
            <person name="Weitz H."/>
            <person name="Taylor A."/>
            <person name="Grigoriev I.V."/>
            <person name="Nagy L.G."/>
            <person name="Martin F."/>
            <person name="Kauserud H."/>
        </authorList>
    </citation>
    <scope>NUCLEOTIDE SEQUENCE</scope>
    <source>
        <strain evidence="1">CBHHK173m</strain>
    </source>
</reference>
<organism evidence="1 2">
    <name type="scientific">Mycena belliarum</name>
    <dbReference type="NCBI Taxonomy" id="1033014"/>
    <lineage>
        <taxon>Eukaryota</taxon>
        <taxon>Fungi</taxon>
        <taxon>Dikarya</taxon>
        <taxon>Basidiomycota</taxon>
        <taxon>Agaricomycotina</taxon>
        <taxon>Agaricomycetes</taxon>
        <taxon>Agaricomycetidae</taxon>
        <taxon>Agaricales</taxon>
        <taxon>Marasmiineae</taxon>
        <taxon>Mycenaceae</taxon>
        <taxon>Mycena</taxon>
    </lineage>
</organism>